<keyword evidence="2" id="KW-0812">Transmembrane</keyword>
<protein>
    <submittedName>
        <fullName evidence="3">DUF485 domain-containing protein</fullName>
    </submittedName>
</protein>
<sequence length="136" mass="15118">MSTAPSPAPEAFIRVQQEPRFVALRSKYRRFAFPMTVFFLAWYLSYVLVAAFAPQFMAIRVFGYVNIGILWGLLQFVSTFAITSIYVSFANRKLDPEATAIRQELEAEAANTAPAAPEQGAEQGTEQDTQAEEGKA</sequence>
<dbReference type="Proteomes" id="UP000273119">
    <property type="component" value="Unassembled WGS sequence"/>
</dbReference>
<proteinExistence type="predicted"/>
<feature type="compositionally biased region" description="Low complexity" evidence="1">
    <location>
        <begin position="108"/>
        <end position="121"/>
    </location>
</feature>
<dbReference type="RefSeq" id="WP_121484772.1">
    <property type="nucleotide sequence ID" value="NZ_QQXL01000003.1"/>
</dbReference>
<keyword evidence="4" id="KW-1185">Reference proteome</keyword>
<accession>A0A496PJV4</accession>
<dbReference type="InterPro" id="IPR007436">
    <property type="entry name" value="DUF485"/>
</dbReference>
<dbReference type="PANTHER" id="PTHR38441">
    <property type="entry name" value="INTEGRAL MEMBRANE PROTEIN-RELATED"/>
    <property type="match status" value="1"/>
</dbReference>
<evidence type="ECO:0000256" key="2">
    <source>
        <dbReference type="SAM" id="Phobius"/>
    </source>
</evidence>
<dbReference type="AlphaFoldDB" id="A0A496PJV4"/>
<dbReference type="PANTHER" id="PTHR38441:SF1">
    <property type="entry name" value="MEMBRANE PROTEIN"/>
    <property type="match status" value="1"/>
</dbReference>
<evidence type="ECO:0000313" key="4">
    <source>
        <dbReference type="Proteomes" id="UP000273119"/>
    </source>
</evidence>
<organism evidence="3 4">
    <name type="scientific">Galactobacter caseinivorans</name>
    <dbReference type="NCBI Taxonomy" id="2676123"/>
    <lineage>
        <taxon>Bacteria</taxon>
        <taxon>Bacillati</taxon>
        <taxon>Actinomycetota</taxon>
        <taxon>Actinomycetes</taxon>
        <taxon>Micrococcales</taxon>
        <taxon>Micrococcaceae</taxon>
        <taxon>Galactobacter</taxon>
    </lineage>
</organism>
<dbReference type="EMBL" id="QQXL01000003">
    <property type="protein sequence ID" value="RKW70747.1"/>
    <property type="molecule type" value="Genomic_DNA"/>
</dbReference>
<feature type="transmembrane region" description="Helical" evidence="2">
    <location>
        <begin position="64"/>
        <end position="87"/>
    </location>
</feature>
<keyword evidence="2" id="KW-1133">Transmembrane helix</keyword>
<name>A0A496PJV4_9MICC</name>
<evidence type="ECO:0000256" key="1">
    <source>
        <dbReference type="SAM" id="MobiDB-lite"/>
    </source>
</evidence>
<feature type="transmembrane region" description="Helical" evidence="2">
    <location>
        <begin position="31"/>
        <end position="52"/>
    </location>
</feature>
<feature type="region of interest" description="Disordered" evidence="1">
    <location>
        <begin position="108"/>
        <end position="136"/>
    </location>
</feature>
<comment type="caution">
    <text evidence="3">The sequence shown here is derived from an EMBL/GenBank/DDBJ whole genome shotgun (WGS) entry which is preliminary data.</text>
</comment>
<keyword evidence="2" id="KW-0472">Membrane</keyword>
<gene>
    <name evidence="3" type="ORF">DWQ67_06500</name>
</gene>
<dbReference type="Pfam" id="PF04341">
    <property type="entry name" value="DUF485"/>
    <property type="match status" value="1"/>
</dbReference>
<evidence type="ECO:0000313" key="3">
    <source>
        <dbReference type="EMBL" id="RKW70747.1"/>
    </source>
</evidence>
<reference evidence="3 4" key="1">
    <citation type="submission" date="2018-07" db="EMBL/GenBank/DDBJ databases">
        <title>Arthrobacter sp. nov., isolated from raw cow's milk with high bacterial count.</title>
        <authorList>
            <person name="Hahne J."/>
            <person name="Isele D."/>
            <person name="Lipski A."/>
        </authorList>
    </citation>
    <scope>NUCLEOTIDE SEQUENCE [LARGE SCALE GENOMIC DNA]</scope>
    <source>
        <strain evidence="3 4">JZ R-183</strain>
    </source>
</reference>